<gene>
    <name evidence="2" type="ORF">GXW76_00665</name>
</gene>
<feature type="transmembrane region" description="Helical" evidence="1">
    <location>
        <begin position="149"/>
        <end position="171"/>
    </location>
</feature>
<keyword evidence="1" id="KW-0472">Membrane</keyword>
<feature type="transmembrane region" description="Helical" evidence="1">
    <location>
        <begin position="222"/>
        <end position="250"/>
    </location>
</feature>
<keyword evidence="1" id="KW-0812">Transmembrane</keyword>
<evidence type="ECO:0000256" key="1">
    <source>
        <dbReference type="SAM" id="Phobius"/>
    </source>
</evidence>
<evidence type="ECO:0000313" key="3">
    <source>
        <dbReference type="Proteomes" id="UP001138751"/>
    </source>
</evidence>
<evidence type="ECO:0000313" key="2">
    <source>
        <dbReference type="EMBL" id="MBR0669669.1"/>
    </source>
</evidence>
<dbReference type="EMBL" id="JAAEDM010000001">
    <property type="protein sequence ID" value="MBR0669669.1"/>
    <property type="molecule type" value="Genomic_DNA"/>
</dbReference>
<reference evidence="2" key="1">
    <citation type="submission" date="2020-01" db="EMBL/GenBank/DDBJ databases">
        <authorList>
            <person name="Rat A."/>
        </authorList>
    </citation>
    <scope>NUCLEOTIDE SEQUENCE</scope>
    <source>
        <strain evidence="2">LMG 31231</strain>
    </source>
</reference>
<protein>
    <submittedName>
        <fullName evidence="2">DUF2189 domain-containing protein</fullName>
    </submittedName>
</protein>
<keyword evidence="1" id="KW-1133">Transmembrane helix</keyword>
<comment type="caution">
    <text evidence="2">The sequence shown here is derived from an EMBL/GenBank/DDBJ whole genome shotgun (WGS) entry which is preliminary data.</text>
</comment>
<dbReference type="Proteomes" id="UP001138751">
    <property type="component" value="Unassembled WGS sequence"/>
</dbReference>
<feature type="transmembrane region" description="Helical" evidence="1">
    <location>
        <begin position="45"/>
        <end position="64"/>
    </location>
</feature>
<dbReference type="InterPro" id="IPR018692">
    <property type="entry name" value="DUF2189"/>
</dbReference>
<dbReference type="AlphaFoldDB" id="A0A9X9WR90"/>
<feature type="transmembrane region" description="Helical" evidence="1">
    <location>
        <begin position="177"/>
        <end position="197"/>
    </location>
</feature>
<dbReference type="RefSeq" id="WP_211860014.1">
    <property type="nucleotide sequence ID" value="NZ_JAAEDM010000001.1"/>
</dbReference>
<organism evidence="2 3">
    <name type="scientific">Neoroseomonas soli</name>
    <dbReference type="NCBI Taxonomy" id="1081025"/>
    <lineage>
        <taxon>Bacteria</taxon>
        <taxon>Pseudomonadati</taxon>
        <taxon>Pseudomonadota</taxon>
        <taxon>Alphaproteobacteria</taxon>
        <taxon>Acetobacterales</taxon>
        <taxon>Acetobacteraceae</taxon>
        <taxon>Neoroseomonas</taxon>
    </lineage>
</organism>
<sequence>MAHVSLLSEGNPDQIEPAVRAIGFSDIRIALTKGYADFTETPTQLVFLGIIYPIVGFVAARAASGGALLPLLYPLVAGLSLMGPIAALGIYELSRRREKGLPTSWLNAFDVLRSPAMPTIAALGLVMCVVFVAWLYAAQMVYRATMGDVVPGSIWGLLGQVLTTSAGWSLILWGHIVGFFFAALILTLTVVSFPLLLDRNVGLRVAVWTSVRAVFRNPIPMAAWGIIVAVLLALGCLPIFVGLAVVMPILGHATWHLYRRVVEA</sequence>
<feature type="transmembrane region" description="Helical" evidence="1">
    <location>
        <begin position="116"/>
        <end position="137"/>
    </location>
</feature>
<accession>A0A9X9WR90</accession>
<keyword evidence="3" id="KW-1185">Reference proteome</keyword>
<name>A0A9X9WR90_9PROT</name>
<reference evidence="2" key="2">
    <citation type="journal article" date="2021" name="Syst. Appl. Microbiol.">
        <title>Roseomonas hellenica sp. nov., isolated from roots of wild-growing Alkanna tinctoria.</title>
        <authorList>
            <person name="Rat A."/>
            <person name="Naranjo H.D."/>
            <person name="Lebbe L."/>
            <person name="Cnockaert M."/>
            <person name="Krigas N."/>
            <person name="Grigoriadou K."/>
            <person name="Maloupa E."/>
            <person name="Willems A."/>
        </authorList>
    </citation>
    <scope>NUCLEOTIDE SEQUENCE</scope>
    <source>
        <strain evidence="2">LMG 31231</strain>
    </source>
</reference>
<proteinExistence type="predicted"/>
<feature type="transmembrane region" description="Helical" evidence="1">
    <location>
        <begin position="71"/>
        <end position="91"/>
    </location>
</feature>
<dbReference type="Pfam" id="PF09955">
    <property type="entry name" value="DUF2189"/>
    <property type="match status" value="1"/>
</dbReference>